<dbReference type="OrthoDB" id="163571at2"/>
<dbReference type="KEGG" id="pbf:CFX0092_A3488"/>
<proteinExistence type="predicted"/>
<sequence>MNVRAIHCHAVRLTFFLAVAALFSLIGCSGGAGGLPFVETFDEPGDWSTGEDAYSIGAVVDGVYDFTVLENDISRWAAAGRNFSDGVYEVEATPVEGPLDNGYGLLFRADPAAGNFYLFKVSADGYVWIGRYKDGAEEMTIIGDHWFESPAVLRGLDVTNVLRVQAEAGNMIFFVNGQEVGRVTDTTFAEGDVGVLVQTLGGSGVRVLFDNLSVRPLP</sequence>
<name>A0A160T575_9CHLR</name>
<reference evidence="1" key="1">
    <citation type="submission" date="2016-01" db="EMBL/GenBank/DDBJ databases">
        <authorList>
            <person name="Mcilroy J.S."/>
            <person name="Karst M S."/>
            <person name="Albertsen M."/>
        </authorList>
    </citation>
    <scope>NUCLEOTIDE SEQUENCE</scope>
    <source>
        <strain evidence="1">Cfx-K</strain>
    </source>
</reference>
<protein>
    <recommendedName>
        <fullName evidence="3">3-keto-disaccharide hydrolase domain-containing protein</fullName>
    </recommendedName>
</protein>
<dbReference type="PROSITE" id="PS51257">
    <property type="entry name" value="PROKAR_LIPOPROTEIN"/>
    <property type="match status" value="1"/>
</dbReference>
<dbReference type="AlphaFoldDB" id="A0A160T575"/>
<gene>
    <name evidence="1" type="ORF">CFX0092_A3488</name>
</gene>
<accession>A0A160T575</accession>
<dbReference type="EMBL" id="LN890655">
    <property type="protein sequence ID" value="CUS05366.2"/>
    <property type="molecule type" value="Genomic_DNA"/>
</dbReference>
<evidence type="ECO:0008006" key="3">
    <source>
        <dbReference type="Google" id="ProtNLM"/>
    </source>
</evidence>
<dbReference type="Proteomes" id="UP000215027">
    <property type="component" value="Chromosome I"/>
</dbReference>
<organism evidence="1 2">
    <name type="scientific">Candidatus Promineifilum breve</name>
    <dbReference type="NCBI Taxonomy" id="1806508"/>
    <lineage>
        <taxon>Bacteria</taxon>
        <taxon>Bacillati</taxon>
        <taxon>Chloroflexota</taxon>
        <taxon>Ardenticatenia</taxon>
        <taxon>Candidatus Promineifilales</taxon>
        <taxon>Candidatus Promineifilaceae</taxon>
        <taxon>Candidatus Promineifilum</taxon>
    </lineage>
</organism>
<dbReference type="Gene3D" id="2.60.120.560">
    <property type="entry name" value="Exo-inulinase, domain 1"/>
    <property type="match status" value="1"/>
</dbReference>
<keyword evidence="2" id="KW-1185">Reference proteome</keyword>
<dbReference type="RefSeq" id="WP_157913248.1">
    <property type="nucleotide sequence ID" value="NZ_LN890655.1"/>
</dbReference>
<evidence type="ECO:0000313" key="2">
    <source>
        <dbReference type="Proteomes" id="UP000215027"/>
    </source>
</evidence>
<evidence type="ECO:0000313" key="1">
    <source>
        <dbReference type="EMBL" id="CUS05366.2"/>
    </source>
</evidence>